<dbReference type="Gene3D" id="1.10.10.2120">
    <property type="match status" value="1"/>
</dbReference>
<accession>A0A6J1MHF2</accession>
<dbReference type="Proteomes" id="UP000504633">
    <property type="component" value="Unplaced"/>
</dbReference>
<dbReference type="PANTHER" id="PTHR34180">
    <property type="entry name" value="PEPTIDASE C45"/>
    <property type="match status" value="1"/>
</dbReference>
<dbReference type="InterPro" id="IPR047801">
    <property type="entry name" value="Peptidase_C45"/>
</dbReference>
<keyword evidence="2" id="KW-1185">Reference proteome</keyword>
<gene>
    <name evidence="3" type="primary">LOC111603225</name>
</gene>
<dbReference type="KEGG" id="dhe:111603225"/>
<protein>
    <submittedName>
        <fullName evidence="3">Uncharacterized protein LOC111603225 isoform X1</fullName>
    </submittedName>
</protein>
<dbReference type="GeneID" id="111603225"/>
<dbReference type="Gene3D" id="3.60.60.10">
    <property type="entry name" value="Penicillin V Acylase, Chain A"/>
    <property type="match status" value="1"/>
</dbReference>
<name>A0A6J1MHF2_DROHY</name>
<reference evidence="3" key="1">
    <citation type="submission" date="2025-08" db="UniProtKB">
        <authorList>
            <consortium name="RefSeq"/>
        </authorList>
    </citation>
    <scope>IDENTIFICATION</scope>
    <source>
        <strain evidence="3">15085-1641.00</strain>
        <tissue evidence="3">Whole body</tissue>
    </source>
</reference>
<dbReference type="OrthoDB" id="189997at2759"/>
<evidence type="ECO:0000313" key="2">
    <source>
        <dbReference type="Proteomes" id="UP000504633"/>
    </source>
</evidence>
<dbReference type="PANTHER" id="PTHR34180:SF1">
    <property type="entry name" value="BETA-ALANYL-DOPAMINE_CARCININE HYDROLASE"/>
    <property type="match status" value="1"/>
</dbReference>
<dbReference type="InterPro" id="IPR047794">
    <property type="entry name" value="C45_proenzyme-like"/>
</dbReference>
<evidence type="ECO:0000313" key="3">
    <source>
        <dbReference type="RefSeq" id="XP_023176497.2"/>
    </source>
</evidence>
<evidence type="ECO:0000259" key="1">
    <source>
        <dbReference type="Pfam" id="PF03417"/>
    </source>
</evidence>
<proteinExistence type="predicted"/>
<dbReference type="InterPro" id="IPR005079">
    <property type="entry name" value="Peptidase_C45_hydrolase"/>
</dbReference>
<feature type="domain" description="Peptidase C45 hydrolase" evidence="1">
    <location>
        <begin position="137"/>
        <end position="381"/>
    </location>
</feature>
<sequence>MIDGSSKKHRACPNSKNTRRQAIPILYTRGSHYEVGFDMGRTFGSMIRNFRTQCYVLNETFLPLYNTPKGKQIYEETLASVKASFPQYVRELEGVADGAEVDFVHLFLMQMDEILPQNMCPAPKHSSSCGCSSIVLNQKHCRVIGHTEDAAIEMMNHCYFVVAHIINEQPLGKYKVKEEHFMSLCFAGQLPGYTFSENHHGLIFTMNTIAAKNLRSGRTPRTFLARALLASCNMDDVLRVAIDDGVGIADACSINITFLNDPHKMCYNMELAPCPQGKSKSKVCVKEIPIGTFNYHFNKFEGLALDEANDKLLQSSQARREAMKSYKPPVSATDVCNMLGDVSGDTYCIFMDKCNDIFKTICVALFDLNARTLSLFSDNPSRTEPVCTLPLLEK</sequence>
<organism evidence="2 3">
    <name type="scientific">Drosophila hydei</name>
    <name type="common">Fruit fly</name>
    <dbReference type="NCBI Taxonomy" id="7224"/>
    <lineage>
        <taxon>Eukaryota</taxon>
        <taxon>Metazoa</taxon>
        <taxon>Ecdysozoa</taxon>
        <taxon>Arthropoda</taxon>
        <taxon>Hexapoda</taxon>
        <taxon>Insecta</taxon>
        <taxon>Pterygota</taxon>
        <taxon>Neoptera</taxon>
        <taxon>Endopterygota</taxon>
        <taxon>Diptera</taxon>
        <taxon>Brachycera</taxon>
        <taxon>Muscomorpha</taxon>
        <taxon>Ephydroidea</taxon>
        <taxon>Drosophilidae</taxon>
        <taxon>Drosophila</taxon>
    </lineage>
</organism>
<dbReference type="AlphaFoldDB" id="A0A6J1MHF2"/>
<dbReference type="Pfam" id="PF03417">
    <property type="entry name" value="AAT"/>
    <property type="match status" value="1"/>
</dbReference>
<dbReference type="RefSeq" id="XP_023176497.2">
    <property type="nucleotide sequence ID" value="XM_023320729.2"/>
</dbReference>
<dbReference type="NCBIfam" id="NF040521">
    <property type="entry name" value="C45_proenzyme"/>
    <property type="match status" value="1"/>
</dbReference>
<dbReference type="OMA" id="KCSAEPH"/>